<dbReference type="Proteomes" id="UP000184041">
    <property type="component" value="Unassembled WGS sequence"/>
</dbReference>
<feature type="domain" description="RNA polymerase sigma factor 70 region 4 type 2" evidence="6">
    <location>
        <begin position="128"/>
        <end position="180"/>
    </location>
</feature>
<keyword evidence="4" id="KW-0804">Transcription</keyword>
<accession>A0A1M5DTB6</accession>
<dbReference type="GO" id="GO:0003677">
    <property type="term" value="F:DNA binding"/>
    <property type="evidence" value="ECO:0007669"/>
    <property type="project" value="InterPro"/>
</dbReference>
<evidence type="ECO:0000313" key="7">
    <source>
        <dbReference type="EMBL" id="SHF70243.1"/>
    </source>
</evidence>
<dbReference type="STRING" id="1194090.SAMN05443144_11229"/>
<dbReference type="InterPro" id="IPR036388">
    <property type="entry name" value="WH-like_DNA-bd_sf"/>
</dbReference>
<dbReference type="PANTHER" id="PTHR43133">
    <property type="entry name" value="RNA POLYMERASE ECF-TYPE SIGMA FACTO"/>
    <property type="match status" value="1"/>
</dbReference>
<dbReference type="InterPro" id="IPR013324">
    <property type="entry name" value="RNA_pol_sigma_r3/r4-like"/>
</dbReference>
<dbReference type="InterPro" id="IPR007627">
    <property type="entry name" value="RNA_pol_sigma70_r2"/>
</dbReference>
<dbReference type="NCBIfam" id="TIGR02937">
    <property type="entry name" value="sigma70-ECF"/>
    <property type="match status" value="1"/>
</dbReference>
<dbReference type="RefSeq" id="WP_073064387.1">
    <property type="nucleotide sequence ID" value="NZ_FQUS01000012.1"/>
</dbReference>
<dbReference type="InterPro" id="IPR039425">
    <property type="entry name" value="RNA_pol_sigma-70-like"/>
</dbReference>
<dbReference type="Pfam" id="PF04542">
    <property type="entry name" value="Sigma70_r2"/>
    <property type="match status" value="1"/>
</dbReference>
<evidence type="ECO:0000256" key="4">
    <source>
        <dbReference type="ARBA" id="ARBA00023163"/>
    </source>
</evidence>
<dbReference type="OrthoDB" id="9150024at2"/>
<evidence type="ECO:0000256" key="3">
    <source>
        <dbReference type="ARBA" id="ARBA00023082"/>
    </source>
</evidence>
<reference evidence="7 8" key="1">
    <citation type="submission" date="2016-11" db="EMBL/GenBank/DDBJ databases">
        <authorList>
            <person name="Jaros S."/>
            <person name="Januszkiewicz K."/>
            <person name="Wedrychowicz H."/>
        </authorList>
    </citation>
    <scope>NUCLEOTIDE SEQUENCE [LARGE SCALE GENOMIC DNA]</scope>
    <source>
        <strain evidence="7 8">DSM 21986</strain>
    </source>
</reference>
<dbReference type="GO" id="GO:0006352">
    <property type="term" value="P:DNA-templated transcription initiation"/>
    <property type="evidence" value="ECO:0007669"/>
    <property type="project" value="InterPro"/>
</dbReference>
<dbReference type="InterPro" id="IPR013325">
    <property type="entry name" value="RNA_pol_sigma_r2"/>
</dbReference>
<dbReference type="SUPFAM" id="SSF88659">
    <property type="entry name" value="Sigma3 and sigma4 domains of RNA polymerase sigma factors"/>
    <property type="match status" value="1"/>
</dbReference>
<name>A0A1M5DTB6_9BACT</name>
<dbReference type="Gene3D" id="1.10.1740.10">
    <property type="match status" value="1"/>
</dbReference>
<dbReference type="CDD" id="cd06171">
    <property type="entry name" value="Sigma70_r4"/>
    <property type="match status" value="1"/>
</dbReference>
<evidence type="ECO:0000259" key="5">
    <source>
        <dbReference type="Pfam" id="PF04542"/>
    </source>
</evidence>
<dbReference type="SUPFAM" id="SSF88946">
    <property type="entry name" value="Sigma2 domain of RNA polymerase sigma factors"/>
    <property type="match status" value="1"/>
</dbReference>
<evidence type="ECO:0000256" key="2">
    <source>
        <dbReference type="ARBA" id="ARBA00023015"/>
    </source>
</evidence>
<comment type="similarity">
    <text evidence="1">Belongs to the sigma-70 factor family. ECF subfamily.</text>
</comment>
<evidence type="ECO:0000256" key="1">
    <source>
        <dbReference type="ARBA" id="ARBA00010641"/>
    </source>
</evidence>
<dbReference type="AlphaFoldDB" id="A0A1M5DTB6"/>
<dbReference type="InterPro" id="IPR014284">
    <property type="entry name" value="RNA_pol_sigma-70_dom"/>
</dbReference>
<dbReference type="Gene3D" id="1.10.10.10">
    <property type="entry name" value="Winged helix-like DNA-binding domain superfamily/Winged helix DNA-binding domain"/>
    <property type="match status" value="1"/>
</dbReference>
<protein>
    <submittedName>
        <fullName evidence="7">RNA polymerase sigma factor, sigma-70 family</fullName>
    </submittedName>
</protein>
<feature type="domain" description="RNA polymerase sigma-70 region 2" evidence="5">
    <location>
        <begin position="27"/>
        <end position="88"/>
    </location>
</feature>
<dbReference type="PANTHER" id="PTHR43133:SF46">
    <property type="entry name" value="RNA POLYMERASE SIGMA-70 FACTOR ECF SUBFAMILY"/>
    <property type="match status" value="1"/>
</dbReference>
<keyword evidence="8" id="KW-1185">Reference proteome</keyword>
<organism evidence="7 8">
    <name type="scientific">Fodinibius roseus</name>
    <dbReference type="NCBI Taxonomy" id="1194090"/>
    <lineage>
        <taxon>Bacteria</taxon>
        <taxon>Pseudomonadati</taxon>
        <taxon>Balneolota</taxon>
        <taxon>Balneolia</taxon>
        <taxon>Balneolales</taxon>
        <taxon>Balneolaceae</taxon>
        <taxon>Fodinibius</taxon>
    </lineage>
</organism>
<keyword evidence="3" id="KW-0731">Sigma factor</keyword>
<dbReference type="GO" id="GO:0016987">
    <property type="term" value="F:sigma factor activity"/>
    <property type="evidence" value="ECO:0007669"/>
    <property type="project" value="UniProtKB-KW"/>
</dbReference>
<evidence type="ECO:0000259" key="6">
    <source>
        <dbReference type="Pfam" id="PF08281"/>
    </source>
</evidence>
<sequence length="186" mass="22895">MKKDHYAEDVRLWKRLLDDDREALSELFQKYYRPLLNYGLKLIPREELVKDSIQELFYSIWEQRSNLSDIEYVRSYLYISLRRTIYRQNEIKQKRNKREQSYSEESFRHVVNKEDLMMMEEFEREQKQELKRALETLNQREKETIFLKFYSGLSNAEIAEVMEVNRQSVYNYVHRAIQALKKFLNV</sequence>
<proteinExistence type="inferred from homology"/>
<dbReference type="InterPro" id="IPR013249">
    <property type="entry name" value="RNA_pol_sigma70_r4_t2"/>
</dbReference>
<gene>
    <name evidence="7" type="ORF">SAMN05443144_11229</name>
</gene>
<dbReference type="EMBL" id="FQUS01000012">
    <property type="protein sequence ID" value="SHF70243.1"/>
    <property type="molecule type" value="Genomic_DNA"/>
</dbReference>
<dbReference type="Pfam" id="PF08281">
    <property type="entry name" value="Sigma70_r4_2"/>
    <property type="match status" value="1"/>
</dbReference>
<keyword evidence="2" id="KW-0805">Transcription regulation</keyword>
<evidence type="ECO:0000313" key="8">
    <source>
        <dbReference type="Proteomes" id="UP000184041"/>
    </source>
</evidence>